<dbReference type="RefSeq" id="WP_317081462.1">
    <property type="nucleotide sequence ID" value="NZ_CP136594.1"/>
</dbReference>
<feature type="signal peptide" evidence="5">
    <location>
        <begin position="1"/>
        <end position="27"/>
    </location>
</feature>
<evidence type="ECO:0000313" key="8">
    <source>
        <dbReference type="Proteomes" id="UP001302429"/>
    </source>
</evidence>
<dbReference type="AlphaFoldDB" id="A0AA97I169"/>
<keyword evidence="8" id="KW-1185">Reference proteome</keyword>
<keyword evidence="4 5" id="KW-0732">Signal</keyword>
<dbReference type="InterPro" id="IPR039424">
    <property type="entry name" value="SBP_5"/>
</dbReference>
<evidence type="ECO:0000256" key="5">
    <source>
        <dbReference type="SAM" id="SignalP"/>
    </source>
</evidence>
<evidence type="ECO:0000313" key="7">
    <source>
        <dbReference type="EMBL" id="WOE74970.1"/>
    </source>
</evidence>
<sequence>MTASISRLAWLSIAALMLALLAGCDNGNDGAITVSLIDPGDEAQQIGRKFLSPGARQLRMAQAQGLVRYDDEGQIVPGLAQRWVVTDDGLSYIFRLHKRDWSDGKTVTAQDVARGLNERIAIEKEGRFSAEMMKVRDVIARTRQVVEVRLDSPSPSFLTILALPEMGVRTDDQGTGPFALTAPENGNGDDEEATAAGPFWLDLSTAETEMLDEEDAAAKRRVFLTTDRAALAIQRFRNSQSDIVLGGRFQHLPLVNVSGIARSRLQLDPVAGLFGLEIVNHDGFLSDPVNREALAMAIDRSDLFSGLQLTDWTATTRLIPENITDYQPEVANRWSESSIAERRAIARVRVLIWEEANGPVQTLRVAMPEGPGARYLTERLRTDWRLIGIKIEAVAMDAEADLRLIDEVAPYGQAEWYLARLSCVHLPLCDEEADFVLQDARAAYDSAKRSAGIARAETLMTQHNGYIPLGLPLRWSLVRGDIPGYAPNATGLHPLWPLVLDPIS</sequence>
<dbReference type="PANTHER" id="PTHR30290:SF10">
    <property type="entry name" value="PERIPLASMIC OLIGOPEPTIDE-BINDING PROTEIN-RELATED"/>
    <property type="match status" value="1"/>
</dbReference>
<comment type="similarity">
    <text evidence="2">Belongs to the bacterial solute-binding protein 5 family.</text>
</comment>
<proteinExistence type="inferred from homology"/>
<evidence type="ECO:0000256" key="3">
    <source>
        <dbReference type="ARBA" id="ARBA00022448"/>
    </source>
</evidence>
<dbReference type="PROSITE" id="PS51257">
    <property type="entry name" value="PROKAR_LIPOPROTEIN"/>
    <property type="match status" value="1"/>
</dbReference>
<dbReference type="KEGG" id="acoa:RB602_14200"/>
<feature type="chain" id="PRO_5041671680" evidence="5">
    <location>
        <begin position="28"/>
        <end position="504"/>
    </location>
</feature>
<gene>
    <name evidence="7" type="ORF">RB602_14200</name>
</gene>
<evidence type="ECO:0000256" key="1">
    <source>
        <dbReference type="ARBA" id="ARBA00004418"/>
    </source>
</evidence>
<name>A0AA97I169_9SPHN</name>
<dbReference type="PANTHER" id="PTHR30290">
    <property type="entry name" value="PERIPLASMIC BINDING COMPONENT OF ABC TRANSPORTER"/>
    <property type="match status" value="1"/>
</dbReference>
<dbReference type="SUPFAM" id="SSF53850">
    <property type="entry name" value="Periplasmic binding protein-like II"/>
    <property type="match status" value="1"/>
</dbReference>
<dbReference type="Gene3D" id="3.40.190.10">
    <property type="entry name" value="Periplasmic binding protein-like II"/>
    <property type="match status" value="1"/>
</dbReference>
<organism evidence="7 8">
    <name type="scientific">Alterisphingorhabdus coralli</name>
    <dbReference type="NCBI Taxonomy" id="3071408"/>
    <lineage>
        <taxon>Bacteria</taxon>
        <taxon>Pseudomonadati</taxon>
        <taxon>Pseudomonadota</taxon>
        <taxon>Alphaproteobacteria</taxon>
        <taxon>Sphingomonadales</taxon>
        <taxon>Sphingomonadaceae</taxon>
        <taxon>Alterisphingorhabdus (ex Yan et al. 2024)</taxon>
    </lineage>
</organism>
<dbReference type="GO" id="GO:0030313">
    <property type="term" value="C:cell envelope"/>
    <property type="evidence" value="ECO:0007669"/>
    <property type="project" value="UniProtKB-SubCell"/>
</dbReference>
<reference evidence="7 8" key="1">
    <citation type="submission" date="2023-10" db="EMBL/GenBank/DDBJ databases">
        <title>Complete genome sequence of a Sphingomonadaceae bacterium.</title>
        <authorList>
            <person name="Yan C."/>
        </authorList>
    </citation>
    <scope>NUCLEOTIDE SEQUENCE [LARGE SCALE GENOMIC DNA]</scope>
    <source>
        <strain evidence="7 8">SCSIO 66989</strain>
    </source>
</reference>
<feature type="domain" description="Solute-binding protein family 5" evidence="6">
    <location>
        <begin position="74"/>
        <end position="399"/>
    </location>
</feature>
<dbReference type="InterPro" id="IPR000914">
    <property type="entry name" value="SBP_5_dom"/>
</dbReference>
<dbReference type="GO" id="GO:1904680">
    <property type="term" value="F:peptide transmembrane transporter activity"/>
    <property type="evidence" value="ECO:0007669"/>
    <property type="project" value="TreeGrafter"/>
</dbReference>
<dbReference type="EMBL" id="CP136594">
    <property type="protein sequence ID" value="WOE74970.1"/>
    <property type="molecule type" value="Genomic_DNA"/>
</dbReference>
<dbReference type="Gene3D" id="3.10.105.10">
    <property type="entry name" value="Dipeptide-binding Protein, Domain 3"/>
    <property type="match status" value="1"/>
</dbReference>
<evidence type="ECO:0000259" key="6">
    <source>
        <dbReference type="Pfam" id="PF00496"/>
    </source>
</evidence>
<evidence type="ECO:0000256" key="2">
    <source>
        <dbReference type="ARBA" id="ARBA00005695"/>
    </source>
</evidence>
<accession>A0AA97I169</accession>
<keyword evidence="3" id="KW-0813">Transport</keyword>
<comment type="subcellular location">
    <subcellularLocation>
        <location evidence="1">Periplasm</location>
    </subcellularLocation>
</comment>
<protein>
    <submittedName>
        <fullName evidence="7">ABC transporter substrate-binding protein</fullName>
    </submittedName>
</protein>
<evidence type="ECO:0000256" key="4">
    <source>
        <dbReference type="ARBA" id="ARBA00022729"/>
    </source>
</evidence>
<dbReference type="GO" id="GO:0015833">
    <property type="term" value="P:peptide transport"/>
    <property type="evidence" value="ECO:0007669"/>
    <property type="project" value="TreeGrafter"/>
</dbReference>
<dbReference type="Proteomes" id="UP001302429">
    <property type="component" value="Chromosome"/>
</dbReference>
<dbReference type="Pfam" id="PF00496">
    <property type="entry name" value="SBP_bac_5"/>
    <property type="match status" value="1"/>
</dbReference>